<gene>
    <name evidence="2" type="ORF">LCGC14_2371240</name>
</gene>
<organism evidence="2">
    <name type="scientific">marine sediment metagenome</name>
    <dbReference type="NCBI Taxonomy" id="412755"/>
    <lineage>
        <taxon>unclassified sequences</taxon>
        <taxon>metagenomes</taxon>
        <taxon>ecological metagenomes</taxon>
    </lineage>
</organism>
<evidence type="ECO:0000259" key="1">
    <source>
        <dbReference type="Pfam" id="PF08241"/>
    </source>
</evidence>
<proteinExistence type="predicted"/>
<dbReference type="EMBL" id="LAZR01034957">
    <property type="protein sequence ID" value="KKL28829.1"/>
    <property type="molecule type" value="Genomic_DNA"/>
</dbReference>
<sequence length="228" mass="26466">MDFFARAIEDYYSGKIKSKFIFYRHCLQKEFNGIKSEIDLGYYFRTWDKFDPLERKLIDLSYGNILDIGSCTGYYFPYLLGKGTPTGIEISSILNNIAKKRGISNCITGNIFTYKFKRKFDTITLIGNDIALTGTLHRLKKLLKKLSELLNKNGQVLLIIRQVRTLKYWHVVFTAQYNGLISIPFKLLFLNVKFFVKFSLKFGFRASILSKDESTGSLFYLERLVKST</sequence>
<dbReference type="GO" id="GO:0008757">
    <property type="term" value="F:S-adenosylmethionine-dependent methyltransferase activity"/>
    <property type="evidence" value="ECO:0007669"/>
    <property type="project" value="InterPro"/>
</dbReference>
<protein>
    <recommendedName>
        <fullName evidence="1">Methyltransferase type 11 domain-containing protein</fullName>
    </recommendedName>
</protein>
<accession>A0A0F9C3P5</accession>
<comment type="caution">
    <text evidence="2">The sequence shown here is derived from an EMBL/GenBank/DDBJ whole genome shotgun (WGS) entry which is preliminary data.</text>
</comment>
<dbReference type="InterPro" id="IPR013216">
    <property type="entry name" value="Methyltransf_11"/>
</dbReference>
<dbReference type="Gene3D" id="3.40.50.150">
    <property type="entry name" value="Vaccinia Virus protein VP39"/>
    <property type="match status" value="1"/>
</dbReference>
<name>A0A0F9C3P5_9ZZZZ</name>
<feature type="domain" description="Methyltransferase type 11" evidence="1">
    <location>
        <begin position="66"/>
        <end position="157"/>
    </location>
</feature>
<evidence type="ECO:0000313" key="2">
    <source>
        <dbReference type="EMBL" id="KKL28829.1"/>
    </source>
</evidence>
<dbReference type="AlphaFoldDB" id="A0A0F9C3P5"/>
<reference evidence="2" key="1">
    <citation type="journal article" date="2015" name="Nature">
        <title>Complex archaea that bridge the gap between prokaryotes and eukaryotes.</title>
        <authorList>
            <person name="Spang A."/>
            <person name="Saw J.H."/>
            <person name="Jorgensen S.L."/>
            <person name="Zaremba-Niedzwiedzka K."/>
            <person name="Martijn J."/>
            <person name="Lind A.E."/>
            <person name="van Eijk R."/>
            <person name="Schleper C."/>
            <person name="Guy L."/>
            <person name="Ettema T.J."/>
        </authorList>
    </citation>
    <scope>NUCLEOTIDE SEQUENCE</scope>
</reference>
<dbReference type="SUPFAM" id="SSF53335">
    <property type="entry name" value="S-adenosyl-L-methionine-dependent methyltransferases"/>
    <property type="match status" value="1"/>
</dbReference>
<dbReference type="InterPro" id="IPR029063">
    <property type="entry name" value="SAM-dependent_MTases_sf"/>
</dbReference>
<dbReference type="Pfam" id="PF08241">
    <property type="entry name" value="Methyltransf_11"/>
    <property type="match status" value="1"/>
</dbReference>